<proteinExistence type="predicted"/>
<protein>
    <submittedName>
        <fullName evidence="1">Uncharacterized protein</fullName>
    </submittedName>
</protein>
<evidence type="ECO:0000313" key="1">
    <source>
        <dbReference type="EMBL" id="CAI9550270.1"/>
    </source>
</evidence>
<accession>A0ABN9BRH6</accession>
<sequence>MQHCTHMKFLSFFLRQSFLLVVFNPRWVFCLLNKPKTTENFEKKKNVFS</sequence>
<evidence type="ECO:0000313" key="2">
    <source>
        <dbReference type="Proteomes" id="UP001162483"/>
    </source>
</evidence>
<name>A0ABN9BRH6_9NEOB</name>
<reference evidence="1" key="1">
    <citation type="submission" date="2023-05" db="EMBL/GenBank/DDBJ databases">
        <authorList>
            <person name="Stuckert A."/>
        </authorList>
    </citation>
    <scope>NUCLEOTIDE SEQUENCE</scope>
</reference>
<dbReference type="Proteomes" id="UP001162483">
    <property type="component" value="Unassembled WGS sequence"/>
</dbReference>
<gene>
    <name evidence="1" type="ORF">SPARVUS_LOCUS3484672</name>
</gene>
<dbReference type="EMBL" id="CATNWA010005579">
    <property type="protein sequence ID" value="CAI9550270.1"/>
    <property type="molecule type" value="Genomic_DNA"/>
</dbReference>
<keyword evidence="2" id="KW-1185">Reference proteome</keyword>
<comment type="caution">
    <text evidence="1">The sequence shown here is derived from an EMBL/GenBank/DDBJ whole genome shotgun (WGS) entry which is preliminary data.</text>
</comment>
<organism evidence="1 2">
    <name type="scientific">Staurois parvus</name>
    <dbReference type="NCBI Taxonomy" id="386267"/>
    <lineage>
        <taxon>Eukaryota</taxon>
        <taxon>Metazoa</taxon>
        <taxon>Chordata</taxon>
        <taxon>Craniata</taxon>
        <taxon>Vertebrata</taxon>
        <taxon>Euteleostomi</taxon>
        <taxon>Amphibia</taxon>
        <taxon>Batrachia</taxon>
        <taxon>Anura</taxon>
        <taxon>Neobatrachia</taxon>
        <taxon>Ranoidea</taxon>
        <taxon>Ranidae</taxon>
        <taxon>Staurois</taxon>
    </lineage>
</organism>